<organism evidence="1 2">
    <name type="scientific">Cryobacterium tagatosivorans</name>
    <dbReference type="NCBI Taxonomy" id="1259199"/>
    <lineage>
        <taxon>Bacteria</taxon>
        <taxon>Bacillati</taxon>
        <taxon>Actinomycetota</taxon>
        <taxon>Actinomycetes</taxon>
        <taxon>Micrococcales</taxon>
        <taxon>Microbacteriaceae</taxon>
        <taxon>Cryobacterium</taxon>
    </lineage>
</organism>
<keyword evidence="2" id="KW-1185">Reference proteome</keyword>
<gene>
    <name evidence="1" type="ORF">E3O23_00625</name>
</gene>
<evidence type="ECO:0000313" key="1">
    <source>
        <dbReference type="EMBL" id="TFB56755.1"/>
    </source>
</evidence>
<reference evidence="1 2" key="1">
    <citation type="submission" date="2019-03" db="EMBL/GenBank/DDBJ databases">
        <title>Genomics of glacier-inhabiting Cryobacterium strains.</title>
        <authorList>
            <person name="Liu Q."/>
            <person name="Xin Y.-H."/>
        </authorList>
    </citation>
    <scope>NUCLEOTIDE SEQUENCE [LARGE SCALE GENOMIC DNA]</scope>
    <source>
        <strain evidence="1 2">Sr47</strain>
    </source>
</reference>
<comment type="caution">
    <text evidence="1">The sequence shown here is derived from an EMBL/GenBank/DDBJ whole genome shotgun (WGS) entry which is preliminary data.</text>
</comment>
<dbReference type="Proteomes" id="UP000297866">
    <property type="component" value="Unassembled WGS sequence"/>
</dbReference>
<dbReference type="EMBL" id="SOEZ01000006">
    <property type="protein sequence ID" value="TFB56755.1"/>
    <property type="molecule type" value="Genomic_DNA"/>
</dbReference>
<name>A0A4R8UJ80_9MICO</name>
<dbReference type="AlphaFoldDB" id="A0A4R8UJ80"/>
<sequence length="117" mass="12950">MQNDIHGDDSVTELTGDEGGVWQVFTVSSVHIFDLDAMTITRLPGPASVPTVNDQTRPIRSIDWCRVGDRGEWTMHEDQPSPDVEYYWHISSTISRISRQVPPALDNQVQSGSGVGV</sequence>
<evidence type="ECO:0000313" key="2">
    <source>
        <dbReference type="Proteomes" id="UP000297866"/>
    </source>
</evidence>
<proteinExistence type="predicted"/>
<dbReference type="OrthoDB" id="5380150at2"/>
<accession>A0A4R8UJ80</accession>
<protein>
    <submittedName>
        <fullName evidence="1">Uncharacterized protein</fullName>
    </submittedName>
</protein>
<dbReference type="RefSeq" id="WP_134486782.1">
    <property type="nucleotide sequence ID" value="NZ_SOEZ01000006.1"/>
</dbReference>